<organism evidence="4 5">
    <name type="scientific">Sesamum angolense</name>
    <dbReference type="NCBI Taxonomy" id="2727404"/>
    <lineage>
        <taxon>Eukaryota</taxon>
        <taxon>Viridiplantae</taxon>
        <taxon>Streptophyta</taxon>
        <taxon>Embryophyta</taxon>
        <taxon>Tracheophyta</taxon>
        <taxon>Spermatophyta</taxon>
        <taxon>Magnoliopsida</taxon>
        <taxon>eudicotyledons</taxon>
        <taxon>Gunneridae</taxon>
        <taxon>Pentapetalae</taxon>
        <taxon>asterids</taxon>
        <taxon>lamiids</taxon>
        <taxon>Lamiales</taxon>
        <taxon>Pedaliaceae</taxon>
        <taxon>Sesamum</taxon>
    </lineage>
</organism>
<feature type="repeat" description="PPR" evidence="3">
    <location>
        <begin position="44"/>
        <end position="78"/>
    </location>
</feature>
<evidence type="ECO:0008006" key="6">
    <source>
        <dbReference type="Google" id="ProtNLM"/>
    </source>
</evidence>
<dbReference type="Proteomes" id="UP001289374">
    <property type="component" value="Unassembled WGS sequence"/>
</dbReference>
<dbReference type="InterPro" id="IPR002885">
    <property type="entry name" value="PPR_rpt"/>
</dbReference>
<dbReference type="PANTHER" id="PTHR47447:SF21">
    <property type="entry name" value="PENTACOTRIPEPTIDE-REPEAT REGION OF PRORP DOMAIN-CONTAINING PROTEIN"/>
    <property type="match status" value="1"/>
</dbReference>
<comment type="similarity">
    <text evidence="1">Belongs to the PPR family. P subfamily.</text>
</comment>
<evidence type="ECO:0000313" key="4">
    <source>
        <dbReference type="EMBL" id="KAK4404388.1"/>
    </source>
</evidence>
<protein>
    <recommendedName>
        <fullName evidence="6">Pentatricopeptide repeat-containing protein</fullName>
    </recommendedName>
</protein>
<dbReference type="NCBIfam" id="TIGR00756">
    <property type="entry name" value="PPR"/>
    <property type="match status" value="2"/>
</dbReference>
<evidence type="ECO:0000256" key="3">
    <source>
        <dbReference type="PROSITE-ProRule" id="PRU00708"/>
    </source>
</evidence>
<dbReference type="InterPro" id="IPR011990">
    <property type="entry name" value="TPR-like_helical_dom_sf"/>
</dbReference>
<feature type="repeat" description="PPR" evidence="3">
    <location>
        <begin position="9"/>
        <end position="43"/>
    </location>
</feature>
<keyword evidence="2" id="KW-0677">Repeat</keyword>
<evidence type="ECO:0000256" key="2">
    <source>
        <dbReference type="ARBA" id="ARBA00022737"/>
    </source>
</evidence>
<dbReference type="PANTHER" id="PTHR47447">
    <property type="entry name" value="OS03G0856100 PROTEIN"/>
    <property type="match status" value="1"/>
</dbReference>
<dbReference type="AlphaFoldDB" id="A0AAE2C0C3"/>
<evidence type="ECO:0000313" key="5">
    <source>
        <dbReference type="Proteomes" id="UP001289374"/>
    </source>
</evidence>
<reference evidence="4" key="1">
    <citation type="submission" date="2020-06" db="EMBL/GenBank/DDBJ databases">
        <authorList>
            <person name="Li T."/>
            <person name="Hu X."/>
            <person name="Zhang T."/>
            <person name="Song X."/>
            <person name="Zhang H."/>
            <person name="Dai N."/>
            <person name="Sheng W."/>
            <person name="Hou X."/>
            <person name="Wei L."/>
        </authorList>
    </citation>
    <scope>NUCLEOTIDE SEQUENCE</scope>
    <source>
        <strain evidence="4">K16</strain>
        <tissue evidence="4">Leaf</tissue>
    </source>
</reference>
<name>A0AAE2C0C3_9LAMI</name>
<keyword evidence="5" id="KW-1185">Reference proteome</keyword>
<sequence length="121" mass="13733">MREAGFSPSIVAYNTVITGYGRVSSMDHAETLFQNLKQIGVEPDETTYRSLIEGWGRTGNYKQAKLYYMEMKRLVFNSSNLYTLMRLQAKHEDEEGARRTIDDMMMIGCEKSSPGDCLTGV</sequence>
<dbReference type="PROSITE" id="PS51375">
    <property type="entry name" value="PPR"/>
    <property type="match status" value="2"/>
</dbReference>
<accession>A0AAE2C0C3</accession>
<comment type="caution">
    <text evidence="4">The sequence shown here is derived from an EMBL/GenBank/DDBJ whole genome shotgun (WGS) entry which is preliminary data.</text>
</comment>
<dbReference type="Pfam" id="PF13041">
    <property type="entry name" value="PPR_2"/>
    <property type="match status" value="1"/>
</dbReference>
<dbReference type="Gene3D" id="1.25.40.10">
    <property type="entry name" value="Tetratricopeptide repeat domain"/>
    <property type="match status" value="1"/>
</dbReference>
<dbReference type="EMBL" id="JACGWL010000004">
    <property type="protein sequence ID" value="KAK4404388.1"/>
    <property type="molecule type" value="Genomic_DNA"/>
</dbReference>
<evidence type="ECO:0000256" key="1">
    <source>
        <dbReference type="ARBA" id="ARBA00007626"/>
    </source>
</evidence>
<gene>
    <name evidence="4" type="ORF">Sango_0807400</name>
</gene>
<proteinExistence type="inferred from homology"/>
<reference evidence="4" key="2">
    <citation type="journal article" date="2024" name="Plant">
        <title>Genomic evolution and insights into agronomic trait innovations of Sesamum species.</title>
        <authorList>
            <person name="Miao H."/>
            <person name="Wang L."/>
            <person name="Qu L."/>
            <person name="Liu H."/>
            <person name="Sun Y."/>
            <person name="Le M."/>
            <person name="Wang Q."/>
            <person name="Wei S."/>
            <person name="Zheng Y."/>
            <person name="Lin W."/>
            <person name="Duan Y."/>
            <person name="Cao H."/>
            <person name="Xiong S."/>
            <person name="Wang X."/>
            <person name="Wei L."/>
            <person name="Li C."/>
            <person name="Ma Q."/>
            <person name="Ju M."/>
            <person name="Zhao R."/>
            <person name="Li G."/>
            <person name="Mu C."/>
            <person name="Tian Q."/>
            <person name="Mei H."/>
            <person name="Zhang T."/>
            <person name="Gao T."/>
            <person name="Zhang H."/>
        </authorList>
    </citation>
    <scope>NUCLEOTIDE SEQUENCE</scope>
    <source>
        <strain evidence="4">K16</strain>
    </source>
</reference>